<keyword evidence="2" id="KW-1185">Reference proteome</keyword>
<gene>
    <name evidence="1" type="ORF">RMSM_02820</name>
</gene>
<dbReference type="Proteomes" id="UP000011991">
    <property type="component" value="Unassembled WGS sequence"/>
</dbReference>
<dbReference type="AlphaFoldDB" id="M5S242"/>
<proteinExistence type="predicted"/>
<reference evidence="1 2" key="1">
    <citation type="journal article" date="2013" name="Mar. Genomics">
        <title>Expression of sulfatases in Rhodopirellula baltica and the diversity of sulfatases in the genus Rhodopirellula.</title>
        <authorList>
            <person name="Wegner C.E."/>
            <person name="Richter-Heitmann T."/>
            <person name="Klindworth A."/>
            <person name="Klockow C."/>
            <person name="Richter M."/>
            <person name="Achstetter T."/>
            <person name="Glockner F.O."/>
            <person name="Harder J."/>
        </authorList>
    </citation>
    <scope>NUCLEOTIDE SEQUENCE [LARGE SCALE GENOMIC DNA]</scope>
    <source>
        <strain evidence="1 2">SM1</strain>
    </source>
</reference>
<evidence type="ECO:0000313" key="1">
    <source>
        <dbReference type="EMBL" id="EMI20244.1"/>
    </source>
</evidence>
<comment type="caution">
    <text evidence="1">The sequence shown here is derived from an EMBL/GenBank/DDBJ whole genome shotgun (WGS) entry which is preliminary data.</text>
</comment>
<accession>M5S242</accession>
<dbReference type="EMBL" id="ANOG01000400">
    <property type="protein sequence ID" value="EMI20244.1"/>
    <property type="molecule type" value="Genomic_DNA"/>
</dbReference>
<sequence length="44" mass="4960">MFHGPERAGFSKKTVSINVDDRSRDQFEKKSLTALISCECVATR</sequence>
<name>M5S242_9BACT</name>
<organism evidence="1 2">
    <name type="scientific">Rhodopirellula maiorica SM1</name>
    <dbReference type="NCBI Taxonomy" id="1265738"/>
    <lineage>
        <taxon>Bacteria</taxon>
        <taxon>Pseudomonadati</taxon>
        <taxon>Planctomycetota</taxon>
        <taxon>Planctomycetia</taxon>
        <taxon>Pirellulales</taxon>
        <taxon>Pirellulaceae</taxon>
        <taxon>Novipirellula</taxon>
    </lineage>
</organism>
<evidence type="ECO:0000313" key="2">
    <source>
        <dbReference type="Proteomes" id="UP000011991"/>
    </source>
</evidence>
<protein>
    <submittedName>
        <fullName evidence="1">Uncharacterized protein</fullName>
    </submittedName>
</protein>